<gene>
    <name evidence="5" type="ORF">GCM10010517_14190</name>
</gene>
<feature type="transmembrane region" description="Helical" evidence="4">
    <location>
        <begin position="21"/>
        <end position="41"/>
    </location>
</feature>
<dbReference type="PROSITE" id="PS51318">
    <property type="entry name" value="TAT"/>
    <property type="match status" value="1"/>
</dbReference>
<proteinExistence type="inferred from homology"/>
<keyword evidence="4" id="KW-0812">Transmembrane</keyword>
<evidence type="ECO:0000256" key="3">
    <source>
        <dbReference type="ARBA" id="ARBA00022729"/>
    </source>
</evidence>
<comment type="similarity">
    <text evidence="2">Belongs to the bacterial solute-binding protein SsuA/TauA family.</text>
</comment>
<evidence type="ECO:0000313" key="5">
    <source>
        <dbReference type="EMBL" id="GAA2855939.1"/>
    </source>
</evidence>
<keyword evidence="4" id="KW-1133">Transmembrane helix</keyword>
<organism evidence="5 6">
    <name type="scientific">Streptosporangium fragile</name>
    <dbReference type="NCBI Taxonomy" id="46186"/>
    <lineage>
        <taxon>Bacteria</taxon>
        <taxon>Bacillati</taxon>
        <taxon>Actinomycetota</taxon>
        <taxon>Actinomycetes</taxon>
        <taxon>Streptosporangiales</taxon>
        <taxon>Streptosporangiaceae</taxon>
        <taxon>Streptosporangium</taxon>
    </lineage>
</organism>
<evidence type="ECO:0000256" key="1">
    <source>
        <dbReference type="ARBA" id="ARBA00004418"/>
    </source>
</evidence>
<reference evidence="5 6" key="1">
    <citation type="journal article" date="2019" name="Int. J. Syst. Evol. Microbiol.">
        <title>The Global Catalogue of Microorganisms (GCM) 10K type strain sequencing project: providing services to taxonomists for standard genome sequencing and annotation.</title>
        <authorList>
            <consortium name="The Broad Institute Genomics Platform"/>
            <consortium name="The Broad Institute Genome Sequencing Center for Infectious Disease"/>
            <person name="Wu L."/>
            <person name="Ma J."/>
        </authorList>
    </citation>
    <scope>NUCLEOTIDE SEQUENCE [LARGE SCALE GENOMIC DNA]</scope>
    <source>
        <strain evidence="5 6">JCM 6242</strain>
    </source>
</reference>
<keyword evidence="4" id="KW-0472">Membrane</keyword>
<evidence type="ECO:0000256" key="4">
    <source>
        <dbReference type="SAM" id="Phobius"/>
    </source>
</evidence>
<name>A0ABN3VTJ1_9ACTN</name>
<dbReference type="EMBL" id="BAAAVI010000007">
    <property type="protein sequence ID" value="GAA2855939.1"/>
    <property type="molecule type" value="Genomic_DNA"/>
</dbReference>
<keyword evidence="6" id="KW-1185">Reference proteome</keyword>
<dbReference type="PANTHER" id="PTHR30024:SF47">
    <property type="entry name" value="TAURINE-BINDING PERIPLASMIC PROTEIN"/>
    <property type="match status" value="1"/>
</dbReference>
<dbReference type="Gene3D" id="3.40.190.10">
    <property type="entry name" value="Periplasmic binding protein-like II"/>
    <property type="match status" value="2"/>
</dbReference>
<sequence>MSGLGFRRSGSIGRRDMLKGLTALGGMAFAGPVLVACGGPAGGSGAARSVKLTQAVDSLAYAQNYVARSKGYYDRQGLSVETIVTDGGGPDVQAVLAGSAGFTINDGAQVLTSFTQNRRLVAVAALFDRCLVNATMSAKTAKRLGITEKSSFDQRVAALEGLKIGVTAPGALTWQVARYNLKNAGIDPDKGAELVGLGAGASVLAALENDQVDVIYISVPFGETAVARGSGVTLIDHSAGQDPNLQKFMMEGLWVMPSALDGDGDTVRAMVAALTQASDFIRSSSPEQVADVLRKDFPKFPPDVLTSAARKLQAAVSEGDRWDAQAVEATRKLLSTNGLLPASVSADEQLFEDRYL</sequence>
<comment type="caution">
    <text evidence="5">The sequence shown here is derived from an EMBL/GenBank/DDBJ whole genome shotgun (WGS) entry which is preliminary data.</text>
</comment>
<dbReference type="Proteomes" id="UP001500831">
    <property type="component" value="Unassembled WGS sequence"/>
</dbReference>
<dbReference type="Pfam" id="PF13379">
    <property type="entry name" value="NMT1_2"/>
    <property type="match status" value="1"/>
</dbReference>
<keyword evidence="3" id="KW-0732">Signal</keyword>
<comment type="subcellular location">
    <subcellularLocation>
        <location evidence="1">Periplasm</location>
    </subcellularLocation>
</comment>
<protein>
    <submittedName>
        <fullName evidence="5">ABC transporter substrate-binding protein</fullName>
    </submittedName>
</protein>
<dbReference type="SUPFAM" id="SSF53850">
    <property type="entry name" value="Periplasmic binding protein-like II"/>
    <property type="match status" value="1"/>
</dbReference>
<dbReference type="PANTHER" id="PTHR30024">
    <property type="entry name" value="ALIPHATIC SULFONATES-BINDING PROTEIN-RELATED"/>
    <property type="match status" value="1"/>
</dbReference>
<dbReference type="InterPro" id="IPR006311">
    <property type="entry name" value="TAT_signal"/>
</dbReference>
<evidence type="ECO:0000256" key="2">
    <source>
        <dbReference type="ARBA" id="ARBA00010742"/>
    </source>
</evidence>
<accession>A0ABN3VTJ1</accession>
<evidence type="ECO:0000313" key="6">
    <source>
        <dbReference type="Proteomes" id="UP001500831"/>
    </source>
</evidence>